<reference evidence="2 3" key="1">
    <citation type="submission" date="2019-12" db="EMBL/GenBank/DDBJ databases">
        <title>A genome sequence resource for the geographically widespread anthracnose pathogen Colletotrichum asianum.</title>
        <authorList>
            <person name="Meng Y."/>
        </authorList>
    </citation>
    <scope>NUCLEOTIDE SEQUENCE [LARGE SCALE GENOMIC DNA]</scope>
    <source>
        <strain evidence="2 3">ICMP 18580</strain>
    </source>
</reference>
<feature type="chain" id="PRO_5034971025" evidence="1">
    <location>
        <begin position="22"/>
        <end position="67"/>
    </location>
</feature>
<accession>A0A8H3WBP4</accession>
<comment type="caution">
    <text evidence="2">The sequence shown here is derived from an EMBL/GenBank/DDBJ whole genome shotgun (WGS) entry which is preliminary data.</text>
</comment>
<dbReference type="OrthoDB" id="4799699at2759"/>
<organism evidence="2 3">
    <name type="scientific">Colletotrichum asianum</name>
    <dbReference type="NCBI Taxonomy" id="702518"/>
    <lineage>
        <taxon>Eukaryota</taxon>
        <taxon>Fungi</taxon>
        <taxon>Dikarya</taxon>
        <taxon>Ascomycota</taxon>
        <taxon>Pezizomycotina</taxon>
        <taxon>Sordariomycetes</taxon>
        <taxon>Hypocreomycetidae</taxon>
        <taxon>Glomerellales</taxon>
        <taxon>Glomerellaceae</taxon>
        <taxon>Colletotrichum</taxon>
        <taxon>Colletotrichum gloeosporioides species complex</taxon>
    </lineage>
</organism>
<dbReference type="Proteomes" id="UP000434172">
    <property type="component" value="Unassembled WGS sequence"/>
</dbReference>
<name>A0A8H3WBP4_9PEZI</name>
<proteinExistence type="predicted"/>
<dbReference type="AlphaFoldDB" id="A0A8H3WBP4"/>
<keyword evidence="1" id="KW-0732">Signal</keyword>
<evidence type="ECO:0000256" key="1">
    <source>
        <dbReference type="SAM" id="SignalP"/>
    </source>
</evidence>
<protein>
    <submittedName>
        <fullName evidence="2">Uncharacterized protein</fullName>
    </submittedName>
</protein>
<sequence>MQLSITSIVVTLAAMASLAAAAPQQNDARENFKNTKCQSQACKDSVDAGCRLSFINFVLGGCDDPSF</sequence>
<keyword evidence="3" id="KW-1185">Reference proteome</keyword>
<evidence type="ECO:0000313" key="2">
    <source>
        <dbReference type="EMBL" id="KAF0322776.1"/>
    </source>
</evidence>
<dbReference type="EMBL" id="WOWK01000058">
    <property type="protein sequence ID" value="KAF0322776.1"/>
    <property type="molecule type" value="Genomic_DNA"/>
</dbReference>
<gene>
    <name evidence="2" type="ORF">GQ607_010017</name>
</gene>
<feature type="signal peptide" evidence="1">
    <location>
        <begin position="1"/>
        <end position="21"/>
    </location>
</feature>
<evidence type="ECO:0000313" key="3">
    <source>
        <dbReference type="Proteomes" id="UP000434172"/>
    </source>
</evidence>